<reference evidence="3" key="1">
    <citation type="submission" date="2021-01" db="EMBL/GenBank/DDBJ databases">
        <authorList>
            <person name="Corre E."/>
            <person name="Pelletier E."/>
            <person name="Niang G."/>
            <person name="Scheremetjew M."/>
            <person name="Finn R."/>
            <person name="Kale V."/>
            <person name="Holt S."/>
            <person name="Cochrane G."/>
            <person name="Meng A."/>
            <person name="Brown T."/>
            <person name="Cohen L."/>
        </authorList>
    </citation>
    <scope>NUCLEOTIDE SEQUENCE</scope>
    <source>
        <strain evidence="3">UIO037</strain>
    </source>
</reference>
<evidence type="ECO:0000313" key="3">
    <source>
        <dbReference type="EMBL" id="CAE2196142.1"/>
    </source>
</evidence>
<feature type="signal peptide" evidence="2">
    <location>
        <begin position="1"/>
        <end position="27"/>
    </location>
</feature>
<protein>
    <recommendedName>
        <fullName evidence="4">EXPERA domain-containing protein</fullName>
    </recommendedName>
</protein>
<dbReference type="EMBL" id="HBKO01002968">
    <property type="protein sequence ID" value="CAE2196142.1"/>
    <property type="molecule type" value="Transcribed_RNA"/>
</dbReference>
<sequence>MRAVDVLLVLFQCYFMLMNVTVERCYCHDALKPGDARFLMPETLDFAQQHNPLFLSRPRWMQVATCISAYGFLPFYIIIGLAALLDRWASLRVPIMFFIGAKGYAIGFYHLMEFTSETPPPNLVPYFATELPYILSIVLVLMQLAKAGAAAQKVKAS</sequence>
<evidence type="ECO:0000256" key="2">
    <source>
        <dbReference type="SAM" id="SignalP"/>
    </source>
</evidence>
<name>A0A6T7WLF9_9EUKA</name>
<proteinExistence type="predicted"/>
<keyword evidence="1" id="KW-0812">Transmembrane</keyword>
<evidence type="ECO:0008006" key="4">
    <source>
        <dbReference type="Google" id="ProtNLM"/>
    </source>
</evidence>
<feature type="transmembrane region" description="Helical" evidence="1">
    <location>
        <begin position="131"/>
        <end position="151"/>
    </location>
</feature>
<feature type="chain" id="PRO_5030159713" description="EXPERA domain-containing protein" evidence="2">
    <location>
        <begin position="28"/>
        <end position="157"/>
    </location>
</feature>
<feature type="transmembrane region" description="Helical" evidence="1">
    <location>
        <begin position="60"/>
        <end position="84"/>
    </location>
</feature>
<gene>
    <name evidence="3" type="ORF">CPOL0286_LOCUS1496</name>
</gene>
<keyword evidence="1" id="KW-1133">Transmembrane helix</keyword>
<accession>A0A6T7WLF9</accession>
<keyword evidence="2" id="KW-0732">Signal</keyword>
<organism evidence="3">
    <name type="scientific">Prymnesium polylepis</name>
    <dbReference type="NCBI Taxonomy" id="72548"/>
    <lineage>
        <taxon>Eukaryota</taxon>
        <taxon>Haptista</taxon>
        <taxon>Haptophyta</taxon>
        <taxon>Prymnesiophyceae</taxon>
        <taxon>Prymnesiales</taxon>
        <taxon>Prymnesiaceae</taxon>
        <taxon>Prymnesium</taxon>
    </lineage>
</organism>
<feature type="transmembrane region" description="Helical" evidence="1">
    <location>
        <begin position="91"/>
        <end position="111"/>
    </location>
</feature>
<keyword evidence="1" id="KW-0472">Membrane</keyword>
<dbReference type="AlphaFoldDB" id="A0A6T7WLF9"/>
<evidence type="ECO:0000256" key="1">
    <source>
        <dbReference type="SAM" id="Phobius"/>
    </source>
</evidence>